<evidence type="ECO:0000256" key="3">
    <source>
        <dbReference type="ARBA" id="ARBA00022475"/>
    </source>
</evidence>
<organism evidence="9 10">
    <name type="scientific">Compostibacter hankyongensis</name>
    <dbReference type="NCBI Taxonomy" id="1007089"/>
    <lineage>
        <taxon>Bacteria</taxon>
        <taxon>Pseudomonadati</taxon>
        <taxon>Bacteroidota</taxon>
        <taxon>Chitinophagia</taxon>
        <taxon>Chitinophagales</taxon>
        <taxon>Chitinophagaceae</taxon>
        <taxon>Compostibacter</taxon>
    </lineage>
</organism>
<feature type="transmembrane region" description="Helical" evidence="8">
    <location>
        <begin position="5"/>
        <end position="20"/>
    </location>
</feature>
<evidence type="ECO:0000256" key="2">
    <source>
        <dbReference type="ARBA" id="ARBA00022448"/>
    </source>
</evidence>
<feature type="transmembrane region" description="Helical" evidence="8">
    <location>
        <begin position="26"/>
        <end position="44"/>
    </location>
</feature>
<dbReference type="PANTHER" id="PTHR30354:SF22">
    <property type="entry name" value="HIGH-AFFINITY GLUCONATE TRANSPORTER"/>
    <property type="match status" value="1"/>
</dbReference>
<keyword evidence="10" id="KW-1185">Reference proteome</keyword>
<evidence type="ECO:0000256" key="6">
    <source>
        <dbReference type="ARBA" id="ARBA00023136"/>
    </source>
</evidence>
<evidence type="ECO:0000256" key="5">
    <source>
        <dbReference type="ARBA" id="ARBA00022989"/>
    </source>
</evidence>
<dbReference type="Proteomes" id="UP001501207">
    <property type="component" value="Unassembled WGS sequence"/>
</dbReference>
<feature type="transmembrane region" description="Helical" evidence="8">
    <location>
        <begin position="56"/>
        <end position="76"/>
    </location>
</feature>
<evidence type="ECO:0000256" key="4">
    <source>
        <dbReference type="ARBA" id="ARBA00022692"/>
    </source>
</evidence>
<gene>
    <name evidence="9" type="primary">gntT</name>
    <name evidence="9" type="ORF">GCM10023143_25640</name>
</gene>
<evidence type="ECO:0000313" key="10">
    <source>
        <dbReference type="Proteomes" id="UP001501207"/>
    </source>
</evidence>
<reference evidence="10" key="1">
    <citation type="journal article" date="2019" name="Int. J. Syst. Evol. Microbiol.">
        <title>The Global Catalogue of Microorganisms (GCM) 10K type strain sequencing project: providing services to taxonomists for standard genome sequencing and annotation.</title>
        <authorList>
            <consortium name="The Broad Institute Genomics Platform"/>
            <consortium name="The Broad Institute Genome Sequencing Center for Infectious Disease"/>
            <person name="Wu L."/>
            <person name="Ma J."/>
        </authorList>
    </citation>
    <scope>NUCLEOTIDE SEQUENCE [LARGE SCALE GENOMIC DNA]</scope>
    <source>
        <strain evidence="10">JCM 17664</strain>
    </source>
</reference>
<comment type="subcellular location">
    <subcellularLocation>
        <location evidence="1">Cell membrane</location>
        <topology evidence="1">Multi-pass membrane protein</topology>
    </subcellularLocation>
</comment>
<sequence length="438" mass="46855">MTLLIPLAGIIALILLILYLKLDPFISFIVVSIGMGLACGMPVGRLSAALETGIGNILGSLVIILGFGAMLGRLVADSGAAQRITLSLTRAFGVRHLQWGMALAGLIVGIPIFYTAGFVIVVPLIFAIANTTRLPLLYVGIPMLSALSVAHGYLPPHPSPTAISAQLHADLGKTLLYGLIVAVPAIILAGPLFGRTLKRFRPEPNNEILRLKQLPESELPGLGISLLSALLPVILLSLSTLFNVFQVKDGPFKRFIDFVGNANMAMLISVLFATWFLGIRRGNSMKTVMKALEDAFKNIAPLMLIIAGSGVFMEVMKEGGINTDLGEALRHLAVPPLILGWLIAAIIRVCIGSATVAGLTTVGMILPLLQQQPVHPELMVLSIGAGSLMFSHVNDGGFWMFKEYFNLSMKDTFRTWSVMETIVSVAGLCGVLILQTLL</sequence>
<feature type="transmembrane region" description="Helical" evidence="8">
    <location>
        <begin position="174"/>
        <end position="193"/>
    </location>
</feature>
<dbReference type="RefSeq" id="WP_344979929.1">
    <property type="nucleotide sequence ID" value="NZ_BAABFN010000006.1"/>
</dbReference>
<protein>
    <submittedName>
        <fullName evidence="9">Gluconate transporter</fullName>
    </submittedName>
</protein>
<comment type="caution">
    <text evidence="9">The sequence shown here is derived from an EMBL/GenBank/DDBJ whole genome shotgun (WGS) entry which is preliminary data.</text>
</comment>
<feature type="transmembrane region" description="Helical" evidence="8">
    <location>
        <begin position="337"/>
        <end position="366"/>
    </location>
</feature>
<keyword evidence="3" id="KW-1003">Cell membrane</keyword>
<keyword evidence="5 8" id="KW-1133">Transmembrane helix</keyword>
<feature type="transmembrane region" description="Helical" evidence="8">
    <location>
        <begin position="219"/>
        <end position="238"/>
    </location>
</feature>
<feature type="transmembrane region" description="Helical" evidence="8">
    <location>
        <begin position="378"/>
        <end position="401"/>
    </location>
</feature>
<feature type="transmembrane region" description="Helical" evidence="8">
    <location>
        <begin position="413"/>
        <end position="434"/>
    </location>
</feature>
<evidence type="ECO:0000256" key="7">
    <source>
        <dbReference type="ARBA" id="ARBA00049663"/>
    </source>
</evidence>
<dbReference type="PANTHER" id="PTHR30354">
    <property type="entry name" value="GNT FAMILY GLUCONATE TRANSPORTER"/>
    <property type="match status" value="1"/>
</dbReference>
<keyword evidence="6 8" id="KW-0472">Membrane</keyword>
<evidence type="ECO:0000256" key="8">
    <source>
        <dbReference type="SAM" id="Phobius"/>
    </source>
</evidence>
<dbReference type="PIRSF" id="PIRSF002746">
    <property type="entry name" value="Gluconate_transporter"/>
    <property type="match status" value="1"/>
</dbReference>
<dbReference type="InterPro" id="IPR003474">
    <property type="entry name" value="Glcn_transporter"/>
</dbReference>
<feature type="transmembrane region" description="Helical" evidence="8">
    <location>
        <begin position="299"/>
        <end position="317"/>
    </location>
</feature>
<evidence type="ECO:0000313" key="9">
    <source>
        <dbReference type="EMBL" id="GAA4314682.1"/>
    </source>
</evidence>
<dbReference type="Pfam" id="PF02447">
    <property type="entry name" value="GntP_permease"/>
    <property type="match status" value="1"/>
</dbReference>
<keyword evidence="2" id="KW-0813">Transport</keyword>
<accession>A0ABP8G098</accession>
<feature type="transmembrane region" description="Helical" evidence="8">
    <location>
        <begin position="258"/>
        <end position="278"/>
    </location>
</feature>
<proteinExistence type="inferred from homology"/>
<evidence type="ECO:0000256" key="1">
    <source>
        <dbReference type="ARBA" id="ARBA00004651"/>
    </source>
</evidence>
<keyword evidence="4 8" id="KW-0812">Transmembrane</keyword>
<dbReference type="EMBL" id="BAABFN010000006">
    <property type="protein sequence ID" value="GAA4314682.1"/>
    <property type="molecule type" value="Genomic_DNA"/>
</dbReference>
<dbReference type="NCBIfam" id="TIGR00791">
    <property type="entry name" value="gntP"/>
    <property type="match status" value="1"/>
</dbReference>
<feature type="transmembrane region" description="Helical" evidence="8">
    <location>
        <begin position="96"/>
        <end position="129"/>
    </location>
</feature>
<feature type="transmembrane region" description="Helical" evidence="8">
    <location>
        <begin position="136"/>
        <end position="154"/>
    </location>
</feature>
<comment type="similarity">
    <text evidence="7">Belongs to the GntP permease family.</text>
</comment>
<name>A0ABP8G098_9BACT</name>